<keyword evidence="1" id="KW-0472">Membrane</keyword>
<evidence type="ECO:0008006" key="4">
    <source>
        <dbReference type="Google" id="ProtNLM"/>
    </source>
</evidence>
<name>A0ABT6PZ53_9PROT</name>
<gene>
    <name evidence="2" type="ORF">QJV27_01835</name>
</gene>
<evidence type="ECO:0000313" key="3">
    <source>
        <dbReference type="Proteomes" id="UP001431634"/>
    </source>
</evidence>
<feature type="transmembrane region" description="Helical" evidence="1">
    <location>
        <begin position="40"/>
        <end position="62"/>
    </location>
</feature>
<dbReference type="Proteomes" id="UP001431634">
    <property type="component" value="Unassembled WGS sequence"/>
</dbReference>
<accession>A0ABT6PZ53</accession>
<feature type="transmembrane region" description="Helical" evidence="1">
    <location>
        <begin position="329"/>
        <end position="348"/>
    </location>
</feature>
<organism evidence="2 3">
    <name type="scientific">Commensalibacter oyaizuii</name>
    <dbReference type="NCBI Taxonomy" id="3043873"/>
    <lineage>
        <taxon>Bacteria</taxon>
        <taxon>Pseudomonadati</taxon>
        <taxon>Pseudomonadota</taxon>
        <taxon>Alphaproteobacteria</taxon>
        <taxon>Acetobacterales</taxon>
        <taxon>Acetobacteraceae</taxon>
    </lineage>
</organism>
<sequence length="424" mass="49226">MLGFYAIFLYLRAPDILIQGRFWAEEGNIFYANAWNMSPLHALFVVYGGYINLGASGATLITRYMYIPLEYAPYVTTFIGFLFQLTPIYLLLTASDEWLQPFHTRILATLLLLFIPESSEISLQSLHIQFHLALACTIIVFLNTHKKHQRYLKLFLLFWAPLCGLLPIVLIPIFVGKYLVEKDRLRLEQTIAIIIGGSIQMAFFLFNIRYNIDLNNVSITRNSHISFYDFCNVFYIRDLIFPFLGHRHQFALDMMGRIFILVQDHKRSLQACVATFVTFGIFISIFIRYPKTRPAIPLLISIILFSCVAIYGAIGGTVQLINPYFSERYTFISQALLSILILYFSVTLPYWGKIFVNIIILWLLIIGSYNFFQTFPEAKDGAGHIWQNELQKWRKDPNYHPKIWCSGWYIIIPKQLQDAKIDNP</sequence>
<feature type="transmembrane region" description="Helical" evidence="1">
    <location>
        <begin position="121"/>
        <end position="142"/>
    </location>
</feature>
<dbReference type="RefSeq" id="WP_281447283.1">
    <property type="nucleotide sequence ID" value="NZ_JASBAO010000001.1"/>
</dbReference>
<keyword evidence="3" id="KW-1185">Reference proteome</keyword>
<feature type="transmembrane region" description="Helical" evidence="1">
    <location>
        <begin position="154"/>
        <end position="175"/>
    </location>
</feature>
<keyword evidence="1" id="KW-1133">Transmembrane helix</keyword>
<protein>
    <recommendedName>
        <fullName evidence="4">Glycosyltransferase RgtA/B/C/D-like domain-containing protein</fullName>
    </recommendedName>
</protein>
<feature type="transmembrane region" description="Helical" evidence="1">
    <location>
        <begin position="74"/>
        <end position="92"/>
    </location>
</feature>
<evidence type="ECO:0000313" key="2">
    <source>
        <dbReference type="EMBL" id="MDI2090132.1"/>
    </source>
</evidence>
<proteinExistence type="predicted"/>
<reference evidence="2" key="1">
    <citation type="submission" date="2023-05" db="EMBL/GenBank/DDBJ databases">
        <title>Whole genome sequence of Commensalibacter sp.</title>
        <authorList>
            <person name="Charoenyingcharoen P."/>
            <person name="Yukphan P."/>
        </authorList>
    </citation>
    <scope>NUCLEOTIDE SEQUENCE</scope>
    <source>
        <strain evidence="2">TBRC 16381</strain>
    </source>
</reference>
<feature type="transmembrane region" description="Helical" evidence="1">
    <location>
        <begin position="269"/>
        <end position="289"/>
    </location>
</feature>
<comment type="caution">
    <text evidence="2">The sequence shown here is derived from an EMBL/GenBank/DDBJ whole genome shotgun (WGS) entry which is preliminary data.</text>
</comment>
<feature type="transmembrane region" description="Helical" evidence="1">
    <location>
        <begin position="187"/>
        <end position="206"/>
    </location>
</feature>
<feature type="transmembrane region" description="Helical" evidence="1">
    <location>
        <begin position="295"/>
        <end position="317"/>
    </location>
</feature>
<keyword evidence="1" id="KW-0812">Transmembrane</keyword>
<evidence type="ECO:0000256" key="1">
    <source>
        <dbReference type="SAM" id="Phobius"/>
    </source>
</evidence>
<feature type="transmembrane region" description="Helical" evidence="1">
    <location>
        <begin position="354"/>
        <end position="372"/>
    </location>
</feature>
<dbReference type="EMBL" id="JASBAO010000001">
    <property type="protein sequence ID" value="MDI2090132.1"/>
    <property type="molecule type" value="Genomic_DNA"/>
</dbReference>